<organism evidence="2 3">
    <name type="scientific">Mycobacterium intermedium</name>
    <dbReference type="NCBI Taxonomy" id="28445"/>
    <lineage>
        <taxon>Bacteria</taxon>
        <taxon>Bacillati</taxon>
        <taxon>Actinomycetota</taxon>
        <taxon>Actinomycetes</taxon>
        <taxon>Mycobacteriales</taxon>
        <taxon>Mycobacteriaceae</taxon>
        <taxon>Mycobacterium</taxon>
        <taxon>Mycobacterium simiae complex</taxon>
    </lineage>
</organism>
<feature type="region of interest" description="Disordered" evidence="1">
    <location>
        <begin position="64"/>
        <end position="97"/>
    </location>
</feature>
<sequence length="154" mass="15882">MDTANRTSELRLPAINAGCTTIDRADSNADTTTRACDAASSAAIPAALNHAAYGEAAAAIAPDAGPCQAPLTKPEVTDSKNDDAELNSAARPSHADATAVIGAEPAPSSKFRELISGGKVRKLTGSILFLTFQTVDVSGDRWSTYVEYFLVGPG</sequence>
<gene>
    <name evidence="2" type="ORF">BST27_26825</name>
</gene>
<dbReference type="Proteomes" id="UP000192739">
    <property type="component" value="Unassembled WGS sequence"/>
</dbReference>
<comment type="caution">
    <text evidence="2">The sequence shown here is derived from an EMBL/GenBank/DDBJ whole genome shotgun (WGS) entry which is preliminary data.</text>
</comment>
<keyword evidence="3" id="KW-1185">Reference proteome</keyword>
<evidence type="ECO:0000256" key="1">
    <source>
        <dbReference type="SAM" id="MobiDB-lite"/>
    </source>
</evidence>
<accession>A0A1X0F148</accession>
<name>A0A1X0F148_MYCIE</name>
<proteinExistence type="predicted"/>
<dbReference type="EMBL" id="MVHT01000112">
    <property type="protein sequence ID" value="ORA95420.1"/>
    <property type="molecule type" value="Genomic_DNA"/>
</dbReference>
<dbReference type="AlphaFoldDB" id="A0A1X0F148"/>
<evidence type="ECO:0000313" key="3">
    <source>
        <dbReference type="Proteomes" id="UP000192739"/>
    </source>
</evidence>
<reference evidence="2 3" key="1">
    <citation type="submission" date="2017-02" db="EMBL/GenBank/DDBJ databases">
        <title>The new phylogeny of genus Mycobacterium.</title>
        <authorList>
            <person name="Tortoli E."/>
            <person name="Trovato A."/>
            <person name="Cirillo D.M."/>
        </authorList>
    </citation>
    <scope>NUCLEOTIDE SEQUENCE [LARGE SCALE GENOMIC DNA]</scope>
    <source>
        <strain evidence="2 3">DSM 44049</strain>
    </source>
</reference>
<protein>
    <submittedName>
        <fullName evidence="2">Uncharacterized protein</fullName>
    </submittedName>
</protein>
<evidence type="ECO:0000313" key="2">
    <source>
        <dbReference type="EMBL" id="ORA95420.1"/>
    </source>
</evidence>